<feature type="disulfide bond" evidence="5">
    <location>
        <begin position="43"/>
        <end position="58"/>
    </location>
</feature>
<feature type="domain" description="Bowman-Birk serine protease inhibitors family" evidence="8">
    <location>
        <begin position="42"/>
        <end position="95"/>
    </location>
</feature>
<evidence type="ECO:0000256" key="4">
    <source>
        <dbReference type="ARBA" id="ARBA00023157"/>
    </source>
</evidence>
<feature type="disulfide bond" evidence="5">
    <location>
        <begin position="48"/>
        <end position="56"/>
    </location>
</feature>
<protein>
    <recommendedName>
        <fullName evidence="8">Bowman-Birk serine protease inhibitors family domain-containing protein</fullName>
    </recommendedName>
</protein>
<gene>
    <name evidence="9" type="ORF">CKAN_01150100</name>
</gene>
<evidence type="ECO:0000256" key="2">
    <source>
        <dbReference type="ARBA" id="ARBA00022690"/>
    </source>
</evidence>
<evidence type="ECO:0000256" key="5">
    <source>
        <dbReference type="PIRSR" id="PIRSR600877-51"/>
    </source>
</evidence>
<keyword evidence="7" id="KW-0732">Signal</keyword>
<dbReference type="InterPro" id="IPR000877">
    <property type="entry name" value="Prot_inh_BBI"/>
</dbReference>
<comment type="caution">
    <text evidence="9">The sequence shown here is derived from an EMBL/GenBank/DDBJ whole genome shotgun (WGS) entry which is preliminary data.</text>
</comment>
<keyword evidence="10" id="KW-1185">Reference proteome</keyword>
<feature type="disulfide bond" evidence="5">
    <location>
        <begin position="42"/>
        <end position="95"/>
    </location>
</feature>
<evidence type="ECO:0000256" key="7">
    <source>
        <dbReference type="SAM" id="SignalP"/>
    </source>
</evidence>
<organism evidence="9 10">
    <name type="scientific">Cinnamomum micranthum f. kanehirae</name>
    <dbReference type="NCBI Taxonomy" id="337451"/>
    <lineage>
        <taxon>Eukaryota</taxon>
        <taxon>Viridiplantae</taxon>
        <taxon>Streptophyta</taxon>
        <taxon>Embryophyta</taxon>
        <taxon>Tracheophyta</taxon>
        <taxon>Spermatophyta</taxon>
        <taxon>Magnoliopsida</taxon>
        <taxon>Magnoliidae</taxon>
        <taxon>Laurales</taxon>
        <taxon>Lauraceae</taxon>
        <taxon>Cinnamomum</taxon>
    </lineage>
</organism>
<evidence type="ECO:0000256" key="1">
    <source>
        <dbReference type="ARBA" id="ARBA00008506"/>
    </source>
</evidence>
<dbReference type="PANTHER" id="PTHR33479:SF19">
    <property type="entry name" value="BOWMAN-BIRK TYPE PROTEINASE INHIBITOR C-II"/>
    <property type="match status" value="1"/>
</dbReference>
<feature type="signal peptide" evidence="7">
    <location>
        <begin position="1"/>
        <end position="24"/>
    </location>
</feature>
<dbReference type="Gene3D" id="2.10.69.10">
    <property type="entry name" value="Cysteine Protease (Bromelain) Inhibitor, subunit H"/>
    <property type="match status" value="1"/>
</dbReference>
<dbReference type="OrthoDB" id="1928998at2759"/>
<evidence type="ECO:0000313" key="10">
    <source>
        <dbReference type="Proteomes" id="UP000283530"/>
    </source>
</evidence>
<dbReference type="Pfam" id="PF00228">
    <property type="entry name" value="Bowman-Birk_leg"/>
    <property type="match status" value="2"/>
</dbReference>
<sequence>MAMKVFNVLLVAVLMAFLATSSLADDPFVIYSGDGTMAKGPCCDMCICTFSIPPQCRCTDIKPYCHSSCKSCRCTKSIPRRCQCNDIKEYCDNSCRPHK</sequence>
<feature type="disulfide bond" evidence="5">
    <location>
        <begin position="74"/>
        <end position="82"/>
    </location>
</feature>
<feature type="disulfide bond" evidence="5">
    <location>
        <begin position="65"/>
        <end position="72"/>
    </location>
</feature>
<dbReference type="CDD" id="cd00023">
    <property type="entry name" value="BBI"/>
    <property type="match status" value="1"/>
</dbReference>
<dbReference type="Proteomes" id="UP000283530">
    <property type="component" value="Unassembled WGS sequence"/>
</dbReference>
<feature type="disulfide bond" evidence="5">
    <location>
        <begin position="46"/>
        <end position="91"/>
    </location>
</feature>
<feature type="disulfide bond" evidence="5">
    <location>
        <begin position="69"/>
        <end position="84"/>
    </location>
</feature>
<name>A0A3S3NMN2_9MAGN</name>
<evidence type="ECO:0000256" key="3">
    <source>
        <dbReference type="ARBA" id="ARBA00022900"/>
    </source>
</evidence>
<evidence type="ECO:0000259" key="8">
    <source>
        <dbReference type="SMART" id="SM00269"/>
    </source>
</evidence>
<comment type="similarity">
    <text evidence="1 6">Belongs to the Bowman-Birk serine protease inhibitor family.</text>
</comment>
<feature type="chain" id="PRO_5018645407" description="Bowman-Birk serine protease inhibitors family domain-containing protein" evidence="7">
    <location>
        <begin position="25"/>
        <end position="99"/>
    </location>
</feature>
<evidence type="ECO:0000256" key="6">
    <source>
        <dbReference type="RuleBase" id="RU003856"/>
    </source>
</evidence>
<dbReference type="EMBL" id="QPKB01000004">
    <property type="protein sequence ID" value="RWR82766.1"/>
    <property type="molecule type" value="Genomic_DNA"/>
</dbReference>
<dbReference type="GO" id="GO:0005576">
    <property type="term" value="C:extracellular region"/>
    <property type="evidence" value="ECO:0007669"/>
    <property type="project" value="InterPro"/>
</dbReference>
<keyword evidence="3 6" id="KW-0722">Serine protease inhibitor</keyword>
<keyword evidence="4 5" id="KW-1015">Disulfide bond</keyword>
<dbReference type="InterPro" id="IPR035995">
    <property type="entry name" value="Bowman-Birk_prot_inh"/>
</dbReference>
<dbReference type="GO" id="GO:0004867">
    <property type="term" value="F:serine-type endopeptidase inhibitor activity"/>
    <property type="evidence" value="ECO:0007669"/>
    <property type="project" value="UniProtKB-KW"/>
</dbReference>
<evidence type="ECO:0000313" key="9">
    <source>
        <dbReference type="EMBL" id="RWR82766.1"/>
    </source>
</evidence>
<dbReference type="SUPFAM" id="SSF57247">
    <property type="entry name" value="Bowman-Birk inhibitor, BBI"/>
    <property type="match status" value="1"/>
</dbReference>
<dbReference type="PANTHER" id="PTHR33479">
    <property type="entry name" value="BOWMAN-BIRK TYPE BRAN TRYPSIN INHIBITOR"/>
    <property type="match status" value="1"/>
</dbReference>
<dbReference type="AlphaFoldDB" id="A0A3S3NMN2"/>
<accession>A0A3S3NMN2</accession>
<proteinExistence type="inferred from homology"/>
<keyword evidence="2 6" id="KW-0646">Protease inhibitor</keyword>
<dbReference type="SMART" id="SM00269">
    <property type="entry name" value="BowB"/>
    <property type="match status" value="1"/>
</dbReference>
<reference evidence="9 10" key="1">
    <citation type="journal article" date="2019" name="Nat. Plants">
        <title>Stout camphor tree genome fills gaps in understanding of flowering plant genome evolution.</title>
        <authorList>
            <person name="Chaw S.M."/>
            <person name="Liu Y.C."/>
            <person name="Wu Y.W."/>
            <person name="Wang H.Y."/>
            <person name="Lin C.I."/>
            <person name="Wu C.S."/>
            <person name="Ke H.M."/>
            <person name="Chang L.Y."/>
            <person name="Hsu C.Y."/>
            <person name="Yang H.T."/>
            <person name="Sudianto E."/>
            <person name="Hsu M.H."/>
            <person name="Wu K.P."/>
            <person name="Wang L.N."/>
            <person name="Leebens-Mack J.H."/>
            <person name="Tsai I.J."/>
        </authorList>
    </citation>
    <scope>NUCLEOTIDE SEQUENCE [LARGE SCALE GENOMIC DNA]</scope>
    <source>
        <strain evidence="10">cv. Chaw 1501</strain>
        <tissue evidence="9">Young leaves</tissue>
    </source>
</reference>